<dbReference type="InterPro" id="IPR050921">
    <property type="entry name" value="T4SS_GSP_E_ATPase"/>
</dbReference>
<gene>
    <name evidence="3" type="ORF">A2310_04225</name>
</gene>
<dbReference type="PANTHER" id="PTHR30486">
    <property type="entry name" value="TWITCHING MOTILITY PROTEIN PILT"/>
    <property type="match status" value="1"/>
</dbReference>
<dbReference type="NCBIfam" id="TIGR01420">
    <property type="entry name" value="pilT_fam"/>
    <property type="match status" value="1"/>
</dbReference>
<comment type="caution">
    <text evidence="3">The sequence shown here is derived from an EMBL/GenBank/DDBJ whole genome shotgun (WGS) entry which is preliminary data.</text>
</comment>
<dbReference type="AlphaFoldDB" id="A0A1F4STN6"/>
<dbReference type="Gene3D" id="3.30.450.90">
    <property type="match status" value="1"/>
</dbReference>
<name>A0A1F4STN6_UNCSA</name>
<protein>
    <submittedName>
        <fullName evidence="3">Type IV pili twitching motility protein PilT</fullName>
    </submittedName>
</protein>
<accession>A0A1F4STN6</accession>
<evidence type="ECO:0000313" key="4">
    <source>
        <dbReference type="Proteomes" id="UP000178417"/>
    </source>
</evidence>
<dbReference type="CDD" id="cd01131">
    <property type="entry name" value="PilT"/>
    <property type="match status" value="1"/>
</dbReference>
<sequence>MEIKELLCLMAKKDSSDLLLAVDSPPILRVHMSLVRTDKPVLTFQSIKDITYPMLNKEQQARFEEDMELDFAYQTGEARFRVNMHYERGNIACSVRRISMKIPSLSELGVPAAVSEFCKFPRGLILITGPTGSGKSTTQASMIDIINNNRACHIITVEDPIEYIHTNKKALIEQREVGIDTKSFANALRVVLRQDPDVILIGEMRDLETIQAALTAAETGHLVISTLHTPDAAQTIDRIIDVFPPHQQSQVRLQLSLVLQGVVAQQLLPKKDNSGVVPSIEILIATSAVRNIIRKATTQDIYSVIETSAKTGMIGMDTALKNLYSSGAITLEEAMNHARNIEELEKRIKAV</sequence>
<dbReference type="EMBL" id="MEUB01000014">
    <property type="protein sequence ID" value="OGC23805.1"/>
    <property type="molecule type" value="Genomic_DNA"/>
</dbReference>
<dbReference type="Proteomes" id="UP000178417">
    <property type="component" value="Unassembled WGS sequence"/>
</dbReference>
<dbReference type="InterPro" id="IPR003593">
    <property type="entry name" value="AAA+_ATPase"/>
</dbReference>
<reference evidence="3 4" key="1">
    <citation type="journal article" date="2016" name="Nat. Commun.">
        <title>Thousands of microbial genomes shed light on interconnected biogeochemical processes in an aquifer system.</title>
        <authorList>
            <person name="Anantharaman K."/>
            <person name="Brown C.T."/>
            <person name="Hug L.A."/>
            <person name="Sharon I."/>
            <person name="Castelle C.J."/>
            <person name="Probst A.J."/>
            <person name="Thomas B.C."/>
            <person name="Singh A."/>
            <person name="Wilkins M.J."/>
            <person name="Karaoz U."/>
            <person name="Brodie E.L."/>
            <person name="Williams K.H."/>
            <person name="Hubbard S.S."/>
            <person name="Banfield J.F."/>
        </authorList>
    </citation>
    <scope>NUCLEOTIDE SEQUENCE [LARGE SCALE GENOMIC DNA]</scope>
</reference>
<dbReference type="SMART" id="SM00382">
    <property type="entry name" value="AAA"/>
    <property type="match status" value="1"/>
</dbReference>
<dbReference type="InterPro" id="IPR027417">
    <property type="entry name" value="P-loop_NTPase"/>
</dbReference>
<comment type="similarity">
    <text evidence="1">Belongs to the GSP E family.</text>
</comment>
<dbReference type="PROSITE" id="PS00662">
    <property type="entry name" value="T2SP_E"/>
    <property type="match status" value="1"/>
</dbReference>
<dbReference type="SUPFAM" id="SSF52540">
    <property type="entry name" value="P-loop containing nucleoside triphosphate hydrolases"/>
    <property type="match status" value="1"/>
</dbReference>
<proteinExistence type="inferred from homology"/>
<organism evidence="3 4">
    <name type="scientific">candidate division WOR-1 bacterium RIFOXYB2_FULL_37_13</name>
    <dbReference type="NCBI Taxonomy" id="1802579"/>
    <lineage>
        <taxon>Bacteria</taxon>
        <taxon>Bacillati</taxon>
        <taxon>Saganbacteria</taxon>
    </lineage>
</organism>
<dbReference type="STRING" id="1802579.A2310_04225"/>
<dbReference type="Pfam" id="PF00437">
    <property type="entry name" value="T2SSE"/>
    <property type="match status" value="1"/>
</dbReference>
<dbReference type="GO" id="GO:0016887">
    <property type="term" value="F:ATP hydrolysis activity"/>
    <property type="evidence" value="ECO:0007669"/>
    <property type="project" value="InterPro"/>
</dbReference>
<dbReference type="InterPro" id="IPR006321">
    <property type="entry name" value="PilT/PilU"/>
</dbReference>
<dbReference type="InterPro" id="IPR001482">
    <property type="entry name" value="T2SS/T4SS_dom"/>
</dbReference>
<dbReference type="Gene3D" id="3.40.50.300">
    <property type="entry name" value="P-loop containing nucleotide triphosphate hydrolases"/>
    <property type="match status" value="1"/>
</dbReference>
<evidence type="ECO:0000313" key="3">
    <source>
        <dbReference type="EMBL" id="OGC23805.1"/>
    </source>
</evidence>
<feature type="domain" description="Bacterial type II secretion system protein E" evidence="2">
    <location>
        <begin position="192"/>
        <end position="206"/>
    </location>
</feature>
<evidence type="ECO:0000259" key="2">
    <source>
        <dbReference type="PROSITE" id="PS00662"/>
    </source>
</evidence>
<evidence type="ECO:0000256" key="1">
    <source>
        <dbReference type="ARBA" id="ARBA00006611"/>
    </source>
</evidence>
<dbReference type="GO" id="GO:0005524">
    <property type="term" value="F:ATP binding"/>
    <property type="evidence" value="ECO:0007669"/>
    <property type="project" value="InterPro"/>
</dbReference>